<dbReference type="InterPro" id="IPR050179">
    <property type="entry name" value="Trans_hexapeptide_repeat"/>
</dbReference>
<reference evidence="3 4" key="1">
    <citation type="submission" date="2012-02" db="EMBL/GenBank/DDBJ databases">
        <title>Complete genome sequence of Caldilinea aerophila DSM 14535 (= NBRC 102666).</title>
        <authorList>
            <person name="Oguchi A."/>
            <person name="Hosoyama A."/>
            <person name="Sekine M."/>
            <person name="Fukai R."/>
            <person name="Kato Y."/>
            <person name="Nakamura S."/>
            <person name="Hanada S."/>
            <person name="Yamazaki S."/>
            <person name="Fujita N."/>
        </authorList>
    </citation>
    <scope>NUCLEOTIDE SEQUENCE [LARGE SCALE GENOMIC DNA]</scope>
    <source>
        <strain evidence="4">DSM 14535 / JCM 11387 / NBRC 104270 / STL-6-O1</strain>
    </source>
</reference>
<keyword evidence="1 3" id="KW-0808">Transferase</keyword>
<dbReference type="Pfam" id="PF00132">
    <property type="entry name" value="Hexapep"/>
    <property type="match status" value="1"/>
</dbReference>
<evidence type="ECO:0000313" key="3">
    <source>
        <dbReference type="EMBL" id="BAM01663.1"/>
    </source>
</evidence>
<dbReference type="InterPro" id="IPR018357">
    <property type="entry name" value="Hexapep_transf_CS"/>
</dbReference>
<evidence type="ECO:0000313" key="4">
    <source>
        <dbReference type="Proteomes" id="UP000007880"/>
    </source>
</evidence>
<dbReference type="RefSeq" id="WP_014434889.1">
    <property type="nucleotide sequence ID" value="NC_017079.1"/>
</dbReference>
<dbReference type="HOGENOM" id="CLU_051638_9_1_0"/>
<dbReference type="InterPro" id="IPR001451">
    <property type="entry name" value="Hexapep"/>
</dbReference>
<dbReference type="Proteomes" id="UP000007880">
    <property type="component" value="Chromosome"/>
</dbReference>
<keyword evidence="2" id="KW-0677">Repeat</keyword>
<dbReference type="InterPro" id="IPR011004">
    <property type="entry name" value="Trimer_LpxA-like_sf"/>
</dbReference>
<dbReference type="AlphaFoldDB" id="I0I8S5"/>
<dbReference type="Gene3D" id="2.160.10.10">
    <property type="entry name" value="Hexapeptide repeat proteins"/>
    <property type="match status" value="1"/>
</dbReference>
<accession>I0I8S5</accession>
<dbReference type="GO" id="GO:0016740">
    <property type="term" value="F:transferase activity"/>
    <property type="evidence" value="ECO:0007669"/>
    <property type="project" value="UniProtKB-KW"/>
</dbReference>
<dbReference type="EMBL" id="AP012337">
    <property type="protein sequence ID" value="BAM01663.1"/>
    <property type="molecule type" value="Genomic_DNA"/>
</dbReference>
<organism evidence="3 4">
    <name type="scientific">Caldilinea aerophila (strain DSM 14535 / JCM 11387 / NBRC 104270 / STL-6-O1)</name>
    <dbReference type="NCBI Taxonomy" id="926550"/>
    <lineage>
        <taxon>Bacteria</taxon>
        <taxon>Bacillati</taxon>
        <taxon>Chloroflexota</taxon>
        <taxon>Caldilineae</taxon>
        <taxon>Caldilineales</taxon>
        <taxon>Caldilineaceae</taxon>
        <taxon>Caldilinea</taxon>
    </lineage>
</organism>
<dbReference type="CDD" id="cd03358">
    <property type="entry name" value="LbH_WxcM_N_like"/>
    <property type="match status" value="1"/>
</dbReference>
<gene>
    <name evidence="3" type="ordered locus">CLDAP_36230</name>
</gene>
<name>I0I8S5_CALAS</name>
<dbReference type="OrthoDB" id="9801697at2"/>
<dbReference type="PANTHER" id="PTHR43300">
    <property type="entry name" value="ACETYLTRANSFERASE"/>
    <property type="match status" value="1"/>
</dbReference>
<evidence type="ECO:0000256" key="2">
    <source>
        <dbReference type="ARBA" id="ARBA00022737"/>
    </source>
</evidence>
<sequence length="213" mass="22868">MQSTPINGFDEPQAPTDFFVHPSADVSPRARIGKGTRIWNRAQVREGAVLGEQCNVGRDVYIDFDVQIGNCCKIQNSALIYHGAVIEDGVFIGPQACLTNDRYPRAINPDGSLKGADDWEVGQTVVRYGASIGAGAIIVTGVEIGRFAMVGAGAVVTHDVPAYGLVMGTPARLVGYVCPCGARLEIDDQGRGRCSRCQREIEIRAAEGKMETR</sequence>
<dbReference type="eggNOG" id="COG0110">
    <property type="taxonomic scope" value="Bacteria"/>
</dbReference>
<dbReference type="PROSITE" id="PS00101">
    <property type="entry name" value="HEXAPEP_TRANSFERASES"/>
    <property type="match status" value="1"/>
</dbReference>
<dbReference type="SUPFAM" id="SSF51161">
    <property type="entry name" value="Trimeric LpxA-like enzymes"/>
    <property type="match status" value="1"/>
</dbReference>
<dbReference type="STRING" id="926550.CLDAP_36230"/>
<proteinExistence type="predicted"/>
<evidence type="ECO:0000256" key="1">
    <source>
        <dbReference type="ARBA" id="ARBA00022679"/>
    </source>
</evidence>
<dbReference type="KEGG" id="cap:CLDAP_36230"/>
<dbReference type="PANTHER" id="PTHR43300:SF4">
    <property type="entry name" value="ACYL-[ACYL-CARRIER-PROTEIN]--UDP-N-ACETYLGLUCOSAMINE O-ACYLTRANSFERASE"/>
    <property type="match status" value="1"/>
</dbReference>
<keyword evidence="4" id="KW-1185">Reference proteome</keyword>
<protein>
    <submittedName>
        <fullName evidence="3">Putative sugar acetyltransferase</fullName>
    </submittedName>
</protein>